<name>A0A1Y5F270_9BACT</name>
<keyword evidence="1" id="KW-0808">Transferase</keyword>
<dbReference type="InterPro" id="IPR016181">
    <property type="entry name" value="Acyl_CoA_acyltransferase"/>
</dbReference>
<evidence type="ECO:0000259" key="3">
    <source>
        <dbReference type="PROSITE" id="PS51186"/>
    </source>
</evidence>
<proteinExistence type="predicted"/>
<dbReference type="PANTHER" id="PTHR43626">
    <property type="entry name" value="ACYL-COA N-ACYLTRANSFERASE"/>
    <property type="match status" value="1"/>
</dbReference>
<protein>
    <recommendedName>
        <fullName evidence="3">N-acetyltransferase domain-containing protein</fullName>
    </recommendedName>
</protein>
<reference evidence="5" key="1">
    <citation type="journal article" date="2017" name="Proc. Natl. Acad. Sci. U.S.A.">
        <title>Simulation of Deepwater Horizon oil plume reveals substrate specialization within a complex community of hydrocarbon-degraders.</title>
        <authorList>
            <person name="Hu P."/>
            <person name="Dubinsky E.A."/>
            <person name="Probst A.J."/>
            <person name="Wang J."/>
            <person name="Sieber C.M.K."/>
            <person name="Tom L.M."/>
            <person name="Gardinali P."/>
            <person name="Banfield J.F."/>
            <person name="Atlas R.M."/>
            <person name="Andersen G.L."/>
        </authorList>
    </citation>
    <scope>NUCLEOTIDE SEQUENCE [LARGE SCALE GENOMIC DNA]</scope>
</reference>
<dbReference type="GO" id="GO:0005737">
    <property type="term" value="C:cytoplasm"/>
    <property type="evidence" value="ECO:0007669"/>
    <property type="project" value="TreeGrafter"/>
</dbReference>
<dbReference type="GO" id="GO:0008080">
    <property type="term" value="F:N-acetyltransferase activity"/>
    <property type="evidence" value="ECO:0007669"/>
    <property type="project" value="InterPro"/>
</dbReference>
<dbReference type="Proteomes" id="UP000196531">
    <property type="component" value="Unassembled WGS sequence"/>
</dbReference>
<sequence length="139" mass="16089">MNVDIKSIQFEDAKKDIKVVWKSCDWGWNDNDSKKMESIFKNRWKNFLAYVEGTPVGYAGLISDHNVYALIVDMMVEPTYQKKGVGKALMERIVSECKSEDIKVIKLISSEQGKRLYKSYDFDICPNESPGMMLKLYEL</sequence>
<dbReference type="SUPFAM" id="SSF55729">
    <property type="entry name" value="Acyl-CoA N-acyltransferases (Nat)"/>
    <property type="match status" value="1"/>
</dbReference>
<comment type="caution">
    <text evidence="4">The sequence shown here is derived from an EMBL/GenBank/DDBJ whole genome shotgun (WGS) entry which is preliminary data.</text>
</comment>
<dbReference type="AlphaFoldDB" id="A0A1Y5F270"/>
<evidence type="ECO:0000256" key="2">
    <source>
        <dbReference type="ARBA" id="ARBA00023315"/>
    </source>
</evidence>
<keyword evidence="2" id="KW-0012">Acyltransferase</keyword>
<evidence type="ECO:0000256" key="1">
    <source>
        <dbReference type="ARBA" id="ARBA00022679"/>
    </source>
</evidence>
<dbReference type="PANTHER" id="PTHR43626:SF4">
    <property type="entry name" value="GCN5-RELATED N-ACETYLTRANSFERASE 2, CHLOROPLASTIC"/>
    <property type="match status" value="1"/>
</dbReference>
<feature type="domain" description="N-acetyltransferase" evidence="3">
    <location>
        <begin position="3"/>
        <end position="138"/>
    </location>
</feature>
<dbReference type="CDD" id="cd04301">
    <property type="entry name" value="NAT_SF"/>
    <property type="match status" value="1"/>
</dbReference>
<gene>
    <name evidence="4" type="ORF">A9Q84_18875</name>
</gene>
<evidence type="ECO:0000313" key="5">
    <source>
        <dbReference type="Proteomes" id="UP000196531"/>
    </source>
</evidence>
<dbReference type="Gene3D" id="3.40.630.30">
    <property type="match status" value="1"/>
</dbReference>
<accession>A0A1Y5F270</accession>
<dbReference type="PROSITE" id="PS51186">
    <property type="entry name" value="GNAT"/>
    <property type="match status" value="1"/>
</dbReference>
<evidence type="ECO:0000313" key="4">
    <source>
        <dbReference type="EMBL" id="OUR93535.1"/>
    </source>
</evidence>
<dbReference type="EMBL" id="MAAO01000015">
    <property type="protein sequence ID" value="OUR93535.1"/>
    <property type="molecule type" value="Genomic_DNA"/>
</dbReference>
<dbReference type="InterPro" id="IPR000182">
    <property type="entry name" value="GNAT_dom"/>
</dbReference>
<dbReference type="InterPro" id="IPR045039">
    <property type="entry name" value="NSI-like"/>
</dbReference>
<organism evidence="4 5">
    <name type="scientific">Halobacteriovorax marinus</name>
    <dbReference type="NCBI Taxonomy" id="97084"/>
    <lineage>
        <taxon>Bacteria</taxon>
        <taxon>Pseudomonadati</taxon>
        <taxon>Bdellovibrionota</taxon>
        <taxon>Bacteriovoracia</taxon>
        <taxon>Bacteriovoracales</taxon>
        <taxon>Halobacteriovoraceae</taxon>
        <taxon>Halobacteriovorax</taxon>
    </lineage>
</organism>
<dbReference type="Pfam" id="PF00583">
    <property type="entry name" value="Acetyltransf_1"/>
    <property type="match status" value="1"/>
</dbReference>